<comment type="caution">
    <text evidence="1">The sequence shown here is derived from an EMBL/GenBank/DDBJ whole genome shotgun (WGS) entry which is preliminary data.</text>
</comment>
<dbReference type="Proteomes" id="UP001279410">
    <property type="component" value="Unassembled WGS sequence"/>
</dbReference>
<keyword evidence="2" id="KW-1185">Reference proteome</keyword>
<organism evidence="1 2">
    <name type="scientific">Lates japonicus</name>
    <name type="common">Japanese lates</name>
    <dbReference type="NCBI Taxonomy" id="270547"/>
    <lineage>
        <taxon>Eukaryota</taxon>
        <taxon>Metazoa</taxon>
        <taxon>Chordata</taxon>
        <taxon>Craniata</taxon>
        <taxon>Vertebrata</taxon>
        <taxon>Euteleostomi</taxon>
        <taxon>Actinopterygii</taxon>
        <taxon>Neopterygii</taxon>
        <taxon>Teleostei</taxon>
        <taxon>Neoteleostei</taxon>
        <taxon>Acanthomorphata</taxon>
        <taxon>Carangaria</taxon>
        <taxon>Carangaria incertae sedis</taxon>
        <taxon>Centropomidae</taxon>
        <taxon>Lates</taxon>
    </lineage>
</organism>
<sequence length="162" mass="17898">MSRRRVAASLACVAGGAVIFAWWWHCWPWCSIRGESLLLRRGGSHHHHHQPCCCPVWSSWTGATSILEVQNSPSSPTRWARYNSTPQALQLLSGTLYPSGLSMDSTSRPYTLAVRCQMGSFRQASCLHLRSPRPLGHPPGVSLDLFWTVASATVDSAQREGI</sequence>
<evidence type="ECO:0000313" key="1">
    <source>
        <dbReference type="EMBL" id="GLD48289.1"/>
    </source>
</evidence>
<dbReference type="AlphaFoldDB" id="A0AAD3M7C6"/>
<dbReference type="EMBL" id="BRZM01003431">
    <property type="protein sequence ID" value="GLD48289.1"/>
    <property type="molecule type" value="Genomic_DNA"/>
</dbReference>
<accession>A0AAD3M7C6</accession>
<gene>
    <name evidence="1" type="ORF">AKAME5_002728700</name>
</gene>
<protein>
    <submittedName>
        <fullName evidence="1">Low-density lipoprotein receptor class A domain-containing protein 3</fullName>
    </submittedName>
</protein>
<keyword evidence="1" id="KW-0449">Lipoprotein</keyword>
<name>A0AAD3M7C6_LATJO</name>
<reference evidence="1" key="1">
    <citation type="submission" date="2022-08" db="EMBL/GenBank/DDBJ databases">
        <title>Genome sequencing of akame (Lates japonicus).</title>
        <authorList>
            <person name="Hashiguchi Y."/>
            <person name="Takahashi H."/>
        </authorList>
    </citation>
    <scope>NUCLEOTIDE SEQUENCE</scope>
    <source>
        <strain evidence="1">Kochi</strain>
    </source>
</reference>
<keyword evidence="1" id="KW-0675">Receptor</keyword>
<evidence type="ECO:0000313" key="2">
    <source>
        <dbReference type="Proteomes" id="UP001279410"/>
    </source>
</evidence>
<proteinExistence type="predicted"/>